<evidence type="ECO:0000256" key="1">
    <source>
        <dbReference type="SAM" id="MobiDB-lite"/>
    </source>
</evidence>
<evidence type="ECO:0000313" key="3">
    <source>
        <dbReference type="EMBL" id="KAF2403656.1"/>
    </source>
</evidence>
<feature type="chain" id="PRO_5026057522" evidence="2">
    <location>
        <begin position="18"/>
        <end position="427"/>
    </location>
</feature>
<dbReference type="OrthoDB" id="4142625at2759"/>
<organism evidence="3 4">
    <name type="scientific">Trichodelitschia bisporula</name>
    <dbReference type="NCBI Taxonomy" id="703511"/>
    <lineage>
        <taxon>Eukaryota</taxon>
        <taxon>Fungi</taxon>
        <taxon>Dikarya</taxon>
        <taxon>Ascomycota</taxon>
        <taxon>Pezizomycotina</taxon>
        <taxon>Dothideomycetes</taxon>
        <taxon>Dothideomycetes incertae sedis</taxon>
        <taxon>Phaeotrichales</taxon>
        <taxon>Phaeotrichaceae</taxon>
        <taxon>Trichodelitschia</taxon>
    </lineage>
</organism>
<feature type="signal peptide" evidence="2">
    <location>
        <begin position="1"/>
        <end position="17"/>
    </location>
</feature>
<feature type="compositionally biased region" description="Low complexity" evidence="1">
    <location>
        <begin position="37"/>
        <end position="54"/>
    </location>
</feature>
<evidence type="ECO:0000313" key="4">
    <source>
        <dbReference type="Proteomes" id="UP000799640"/>
    </source>
</evidence>
<gene>
    <name evidence="3" type="ORF">EJ06DRAFT_527256</name>
</gene>
<sequence length="427" mass="45519">MKSLSLALLALVGSAAAFPVVDNDGSYGPFLERRQTPKGSGAAPKGSGAAPRPKSGGGNMIAGLVTGMLNSGYGRVPDPAGAAPRVVNLPARIADIAGSKTIKLRYGPYKVPNMGHKNAIGEAGALWNYPDQKIDKPCAGECTILGLNAGLEYPDGSNANIDTGMWLHHFVLFNVGPGRQDATCLNNATSLPHMLIGSSPKGSERLFSSGNERTPAFMPKWNEKNVGYFLRPADKFAFIVDLMNENMEDKVVYLTITYDILNGHPAGYDEMRPVWFDAAQCLTSEVKAPKQDGQFVITAPRWTANFDGEVLGAAGHLHDGGDRITLEADGKLACDSKATYGGDPAFINTKPGMGGGGHHASATEHISHMSICAGPSFLVKTVKKGQAWDLKGYYDYDKYKGMRHEDGAQSNVMGIAIMFVRVKKAVA</sequence>
<dbReference type="EMBL" id="ML996689">
    <property type="protein sequence ID" value="KAF2403656.1"/>
    <property type="molecule type" value="Genomic_DNA"/>
</dbReference>
<dbReference type="AlphaFoldDB" id="A0A6G1I6A7"/>
<reference evidence="3" key="1">
    <citation type="journal article" date="2020" name="Stud. Mycol.">
        <title>101 Dothideomycetes genomes: a test case for predicting lifestyles and emergence of pathogens.</title>
        <authorList>
            <person name="Haridas S."/>
            <person name="Albert R."/>
            <person name="Binder M."/>
            <person name="Bloem J."/>
            <person name="Labutti K."/>
            <person name="Salamov A."/>
            <person name="Andreopoulos B."/>
            <person name="Baker S."/>
            <person name="Barry K."/>
            <person name="Bills G."/>
            <person name="Bluhm B."/>
            <person name="Cannon C."/>
            <person name="Castanera R."/>
            <person name="Culley D."/>
            <person name="Daum C."/>
            <person name="Ezra D."/>
            <person name="Gonzalez J."/>
            <person name="Henrissat B."/>
            <person name="Kuo A."/>
            <person name="Liang C."/>
            <person name="Lipzen A."/>
            <person name="Lutzoni F."/>
            <person name="Magnuson J."/>
            <person name="Mondo S."/>
            <person name="Nolan M."/>
            <person name="Ohm R."/>
            <person name="Pangilinan J."/>
            <person name="Park H.-J."/>
            <person name="Ramirez L."/>
            <person name="Alfaro M."/>
            <person name="Sun H."/>
            <person name="Tritt A."/>
            <person name="Yoshinaga Y."/>
            <person name="Zwiers L.-H."/>
            <person name="Turgeon B."/>
            <person name="Goodwin S."/>
            <person name="Spatafora J."/>
            <person name="Crous P."/>
            <person name="Grigoriev I."/>
        </authorList>
    </citation>
    <scope>NUCLEOTIDE SEQUENCE</scope>
    <source>
        <strain evidence="3">CBS 262.69</strain>
    </source>
</reference>
<proteinExistence type="predicted"/>
<accession>A0A6G1I6A7</accession>
<name>A0A6G1I6A7_9PEZI</name>
<keyword evidence="4" id="KW-1185">Reference proteome</keyword>
<feature type="region of interest" description="Disordered" evidence="1">
    <location>
        <begin position="29"/>
        <end position="57"/>
    </location>
</feature>
<dbReference type="Proteomes" id="UP000799640">
    <property type="component" value="Unassembled WGS sequence"/>
</dbReference>
<evidence type="ECO:0000256" key="2">
    <source>
        <dbReference type="SAM" id="SignalP"/>
    </source>
</evidence>
<keyword evidence="2" id="KW-0732">Signal</keyword>
<protein>
    <submittedName>
        <fullName evidence="3">Uncharacterized protein</fullName>
    </submittedName>
</protein>